<gene>
    <name evidence="3 4" type="primary">LOC122133018</name>
</gene>
<feature type="compositionally biased region" description="Basic and acidic residues" evidence="1">
    <location>
        <begin position="452"/>
        <end position="462"/>
    </location>
</feature>
<keyword evidence="2" id="KW-1185">Reference proteome</keyword>
<accession>A0A8M1KJB8</accession>
<name>A0A8M1KJB8_CLUHA</name>
<dbReference type="PANTHER" id="PTHR34488:SF1">
    <property type="entry name" value="SI:CH211-245H14.1-RELATED"/>
    <property type="match status" value="1"/>
</dbReference>
<dbReference type="AlphaFoldDB" id="A0A8M1KJB8"/>
<dbReference type="RefSeq" id="XP_042564162.1">
    <property type="nucleotide sequence ID" value="XM_042708228.1"/>
</dbReference>
<dbReference type="OrthoDB" id="8446971at2759"/>
<dbReference type="Proteomes" id="UP000515152">
    <property type="component" value="Chromosome 7"/>
</dbReference>
<dbReference type="PANTHER" id="PTHR34488">
    <property type="entry name" value="SI:CH211-245H14.1-RELATED"/>
    <property type="match status" value="1"/>
</dbReference>
<feature type="compositionally biased region" description="Polar residues" evidence="1">
    <location>
        <begin position="491"/>
        <end position="512"/>
    </location>
</feature>
<evidence type="ECO:0000313" key="2">
    <source>
        <dbReference type="Proteomes" id="UP000515152"/>
    </source>
</evidence>
<dbReference type="GO" id="GO:0016301">
    <property type="term" value="F:kinase activity"/>
    <property type="evidence" value="ECO:0007669"/>
    <property type="project" value="UniProtKB-KW"/>
</dbReference>
<feature type="compositionally biased region" description="Basic and acidic residues" evidence="1">
    <location>
        <begin position="420"/>
        <end position="439"/>
    </location>
</feature>
<protein>
    <submittedName>
        <fullName evidence="3 4">Probable cyclin-dependent serine/threonine-protein kinase DDB_G0278487 isoform X1</fullName>
    </submittedName>
</protein>
<feature type="region of interest" description="Disordered" evidence="1">
    <location>
        <begin position="420"/>
        <end position="521"/>
    </location>
</feature>
<sequence length="521" mass="59576">MASVYIINTGNTLNIHTAFKTLLPRSLCKDVSKVEDCDVILAFCPVISRVGTDIEAALQDIPGTGNADRWPDNTALNTGPSSGRSSFTFSTFFFSTEGKPLVLVVLHQTFDSNCIVPDTRRFLKRADAIIIDCLFTDDGLMGCPRNDDAVQAVTEFLGQHRKPSHSYSYSLVLLCSVLLVLFVHTSNISDETTITNMSNNTNRTKVSQSDKLFMLFYVKYKTKHKCILGVWGMPQCRPLRPKITMDQLINRVKTELELKMQQDKEERKEEIRSLKNENQQLRDLLEQHIKDSVLKTELKMQQEKEERMEEVSSLKKDVQQLRDLLEQHIKDSVLKTELKMQQEKEERMEEVSSLKKEVQQLRDLLEQHIKDPVLKTELKMQQEKEERMEEVSSLKKEVQQLRDLLEQHIKDPVLKTELKMQQEKEERMEEVSSHKKEVQQDCQAIKNSEQGGPEKEEDKSAHPESSQTSETGALNERAEEGKNDETEAKQEATSSGEGPIDSSNHNNNITASDSKDTVIHL</sequence>
<dbReference type="RefSeq" id="XP_042564161.1">
    <property type="nucleotide sequence ID" value="XM_042708227.1"/>
</dbReference>
<dbReference type="GeneID" id="122133018"/>
<feature type="compositionally biased region" description="Polar residues" evidence="1">
    <location>
        <begin position="463"/>
        <end position="472"/>
    </location>
</feature>
<proteinExistence type="predicted"/>
<keyword evidence="3 4" id="KW-0808">Transferase</keyword>
<keyword evidence="3 4" id="KW-0418">Kinase</keyword>
<reference evidence="3 4" key="1">
    <citation type="submission" date="2025-04" db="UniProtKB">
        <authorList>
            <consortium name="RefSeq"/>
        </authorList>
    </citation>
    <scope>IDENTIFICATION</scope>
</reference>
<feature type="compositionally biased region" description="Polar residues" evidence="1">
    <location>
        <begin position="440"/>
        <end position="450"/>
    </location>
</feature>
<evidence type="ECO:0000313" key="3">
    <source>
        <dbReference type="RefSeq" id="XP_042564161.1"/>
    </source>
</evidence>
<evidence type="ECO:0000256" key="1">
    <source>
        <dbReference type="SAM" id="MobiDB-lite"/>
    </source>
</evidence>
<organism evidence="2 3">
    <name type="scientific">Clupea harengus</name>
    <name type="common">Atlantic herring</name>
    <dbReference type="NCBI Taxonomy" id="7950"/>
    <lineage>
        <taxon>Eukaryota</taxon>
        <taxon>Metazoa</taxon>
        <taxon>Chordata</taxon>
        <taxon>Craniata</taxon>
        <taxon>Vertebrata</taxon>
        <taxon>Euteleostomi</taxon>
        <taxon>Actinopterygii</taxon>
        <taxon>Neopterygii</taxon>
        <taxon>Teleostei</taxon>
        <taxon>Clupei</taxon>
        <taxon>Clupeiformes</taxon>
        <taxon>Clupeoidei</taxon>
        <taxon>Clupeidae</taxon>
        <taxon>Clupea</taxon>
    </lineage>
</organism>
<evidence type="ECO:0000313" key="4">
    <source>
        <dbReference type="RefSeq" id="XP_042564162.1"/>
    </source>
</evidence>
<dbReference type="KEGG" id="char:122133018"/>
<feature type="compositionally biased region" description="Basic and acidic residues" evidence="1">
    <location>
        <begin position="476"/>
        <end position="490"/>
    </location>
</feature>